<sequence length="37" mass="4439">MQQRSHTPLYKLGIQSASFEENHKLKVRRYLLLRPPC</sequence>
<gene>
    <name evidence="1" type="ORF">M595_4044</name>
</gene>
<proteinExistence type="predicted"/>
<protein>
    <submittedName>
        <fullName evidence="1">Uncharacterized protein</fullName>
    </submittedName>
</protein>
<keyword evidence="2" id="KW-1185">Reference proteome</keyword>
<dbReference type="Proteomes" id="UP000017127">
    <property type="component" value="Unassembled WGS sequence"/>
</dbReference>
<accession>U7QHW8</accession>
<reference evidence="1 2" key="1">
    <citation type="journal article" date="2013" name="Front. Microbiol.">
        <title>Comparative genomic analyses of the cyanobacterium, Lyngbya aestuarii BL J, a powerful hydrogen producer.</title>
        <authorList>
            <person name="Kothari A."/>
            <person name="Vaughn M."/>
            <person name="Garcia-Pichel F."/>
        </authorList>
    </citation>
    <scope>NUCLEOTIDE SEQUENCE [LARGE SCALE GENOMIC DNA]</scope>
    <source>
        <strain evidence="1 2">BL J</strain>
    </source>
</reference>
<evidence type="ECO:0000313" key="1">
    <source>
        <dbReference type="EMBL" id="ERT06016.1"/>
    </source>
</evidence>
<dbReference type="EMBL" id="AUZM01000044">
    <property type="protein sequence ID" value="ERT06016.1"/>
    <property type="molecule type" value="Genomic_DNA"/>
</dbReference>
<dbReference type="AlphaFoldDB" id="U7QHW8"/>
<comment type="caution">
    <text evidence="1">The sequence shown here is derived from an EMBL/GenBank/DDBJ whole genome shotgun (WGS) entry which is preliminary data.</text>
</comment>
<evidence type="ECO:0000313" key="2">
    <source>
        <dbReference type="Proteomes" id="UP000017127"/>
    </source>
</evidence>
<name>U7QHW8_9CYAN</name>
<organism evidence="1 2">
    <name type="scientific">Lyngbya aestuarii BL J</name>
    <dbReference type="NCBI Taxonomy" id="1348334"/>
    <lineage>
        <taxon>Bacteria</taxon>
        <taxon>Bacillati</taxon>
        <taxon>Cyanobacteriota</taxon>
        <taxon>Cyanophyceae</taxon>
        <taxon>Oscillatoriophycideae</taxon>
        <taxon>Oscillatoriales</taxon>
        <taxon>Microcoleaceae</taxon>
        <taxon>Lyngbya</taxon>
    </lineage>
</organism>